<evidence type="ECO:0000259" key="6">
    <source>
        <dbReference type="Pfam" id="PF03404"/>
    </source>
</evidence>
<keyword evidence="2" id="KW-0500">Molybdenum</keyword>
<dbReference type="RefSeq" id="WP_036311419.1">
    <property type="nucleotide sequence ID" value="NZ_JRQD01000001.1"/>
</dbReference>
<dbReference type="AlphaFoldDB" id="A0A0A0BLJ8"/>
<dbReference type="InterPro" id="IPR030835">
    <property type="entry name" value="Sulfite_DH_SoxC"/>
</dbReference>
<dbReference type="InterPro" id="IPR036374">
    <property type="entry name" value="OxRdtase_Mopterin-bd_sf"/>
</dbReference>
<reference evidence="7 8" key="1">
    <citation type="submission" date="2014-09" db="EMBL/GenBank/DDBJ databases">
        <authorList>
            <person name="Grob C."/>
            <person name="Taubert M."/>
            <person name="Howat A.M."/>
            <person name="Burns O.J."/>
            <person name="Dixon J.L."/>
            <person name="Chen Y."/>
            <person name="Murrell J.C."/>
        </authorList>
    </citation>
    <scope>NUCLEOTIDE SEQUENCE [LARGE SCALE GENOMIC DNA]</scope>
    <source>
        <strain evidence="7">L4</strain>
    </source>
</reference>
<evidence type="ECO:0000256" key="3">
    <source>
        <dbReference type="ARBA" id="ARBA00022723"/>
    </source>
</evidence>
<dbReference type="InterPro" id="IPR008335">
    <property type="entry name" value="Mopterin_OxRdtase_euk"/>
</dbReference>
<dbReference type="GO" id="GO:0008482">
    <property type="term" value="F:sulfite oxidase activity"/>
    <property type="evidence" value="ECO:0007669"/>
    <property type="project" value="TreeGrafter"/>
</dbReference>
<proteinExistence type="predicted"/>
<evidence type="ECO:0000256" key="4">
    <source>
        <dbReference type="ARBA" id="ARBA00023002"/>
    </source>
</evidence>
<dbReference type="GO" id="GO:0020037">
    <property type="term" value="F:heme binding"/>
    <property type="evidence" value="ECO:0007669"/>
    <property type="project" value="TreeGrafter"/>
</dbReference>
<dbReference type="PANTHER" id="PTHR19372:SF7">
    <property type="entry name" value="SULFITE OXIDASE, MITOCHONDRIAL"/>
    <property type="match status" value="1"/>
</dbReference>
<dbReference type="InterPro" id="IPR000572">
    <property type="entry name" value="OxRdtase_Mopterin-bd_dom"/>
</dbReference>
<dbReference type="GO" id="GO:0043546">
    <property type="term" value="F:molybdopterin cofactor binding"/>
    <property type="evidence" value="ECO:0007669"/>
    <property type="project" value="TreeGrafter"/>
</dbReference>
<dbReference type="PRINTS" id="PR00407">
    <property type="entry name" value="EUMOPTERIN"/>
</dbReference>
<dbReference type="Gene3D" id="2.60.40.650">
    <property type="match status" value="1"/>
</dbReference>
<dbReference type="NCBIfam" id="TIGR04555">
    <property type="entry name" value="sulfite_DH_soxC"/>
    <property type="match status" value="1"/>
</dbReference>
<feature type="domain" description="Moybdenum cofactor oxidoreductase dimerisation" evidence="6">
    <location>
        <begin position="302"/>
        <end position="401"/>
    </location>
</feature>
<dbReference type="Proteomes" id="UP000029999">
    <property type="component" value="Unassembled WGS sequence"/>
</dbReference>
<protein>
    <submittedName>
        <fullName evidence="7">Sulfur oxidation molybdopterin C protein SoxC</fullName>
    </submittedName>
</protein>
<dbReference type="STRING" id="392484.LP43_0397"/>
<name>A0A0A0BLJ8_9GAMM</name>
<evidence type="ECO:0000256" key="2">
    <source>
        <dbReference type="ARBA" id="ARBA00022505"/>
    </source>
</evidence>
<gene>
    <name evidence="7" type="primary">soxC</name>
    <name evidence="7" type="ORF">LP43_0397</name>
</gene>
<dbReference type="EMBL" id="JRQD01000001">
    <property type="protein sequence ID" value="KGM07979.1"/>
    <property type="molecule type" value="Genomic_DNA"/>
</dbReference>
<dbReference type="Pfam" id="PF00174">
    <property type="entry name" value="Oxidored_molyb"/>
    <property type="match status" value="1"/>
</dbReference>
<dbReference type="SUPFAM" id="SSF56524">
    <property type="entry name" value="Oxidoreductase molybdopterin-binding domain"/>
    <property type="match status" value="1"/>
</dbReference>
<keyword evidence="4" id="KW-0560">Oxidoreductase</keyword>
<dbReference type="PANTHER" id="PTHR19372">
    <property type="entry name" value="SULFITE REDUCTASE"/>
    <property type="match status" value="1"/>
</dbReference>
<dbReference type="GO" id="GO:0030151">
    <property type="term" value="F:molybdenum ion binding"/>
    <property type="evidence" value="ECO:0007669"/>
    <property type="project" value="InterPro"/>
</dbReference>
<dbReference type="InterPro" id="IPR006311">
    <property type="entry name" value="TAT_signal"/>
</dbReference>
<feature type="domain" description="Oxidoreductase molybdopterin-binding" evidence="5">
    <location>
        <begin position="115"/>
        <end position="280"/>
    </location>
</feature>
<comment type="caution">
    <text evidence="7">The sequence shown here is derived from an EMBL/GenBank/DDBJ whole genome shotgun (WGS) entry which is preliminary data.</text>
</comment>
<dbReference type="Pfam" id="PF03404">
    <property type="entry name" value="Mo-co_dimer"/>
    <property type="match status" value="1"/>
</dbReference>
<sequence>MKRNKVDTKQLIEVSRGGLLERRSFLKSGAMFVATIAAPSMSQAASAKDFSALPEHMKTPGTPSEAYGQPSKYEKDVHRKGQAFFQSGIFTGALTPLEKLRGIITPSGLHFTIHHNGIPDIASDNHQLMIHGMVDKPLKWDVSTLLNYPMVSRIQFLECSGNSAANAVSDDPVQASTTSLHGQVSCSEWTGVPLKLLLDEAGIKPKAQWVMCEGADGGSHVRNVPLQKLYDDAILAFYQNGERIRPDQGYPVRLFLPGFEGNMNVKWIHRMEVVDSPSQSKDEQSLYAEFTKEGALHQFTFFMDVKSVITSPSGEQQLPANGIYEIAGLAWSGRGRVKRVEVSADAGKTWADATLEGPVMNKSFVRFTIPWRWRGNNAILLSRATDEFGNIQPTRAEWKAKNADYTFNHYNAINAWHVSSAGKVSNFYV</sequence>
<dbReference type="GO" id="GO:0006790">
    <property type="term" value="P:sulfur compound metabolic process"/>
    <property type="evidence" value="ECO:0007669"/>
    <property type="project" value="TreeGrafter"/>
</dbReference>
<evidence type="ECO:0000256" key="1">
    <source>
        <dbReference type="ARBA" id="ARBA00001924"/>
    </source>
</evidence>
<keyword evidence="3" id="KW-0479">Metal-binding</keyword>
<evidence type="ECO:0000313" key="7">
    <source>
        <dbReference type="EMBL" id="KGM07979.1"/>
    </source>
</evidence>
<dbReference type="SUPFAM" id="SSF81296">
    <property type="entry name" value="E set domains"/>
    <property type="match status" value="1"/>
</dbReference>
<comment type="cofactor">
    <cofactor evidence="1">
        <name>Mo-molybdopterin</name>
        <dbReference type="ChEBI" id="CHEBI:71302"/>
    </cofactor>
</comment>
<dbReference type="Gene3D" id="3.90.420.10">
    <property type="entry name" value="Oxidoreductase, molybdopterin-binding domain"/>
    <property type="match status" value="1"/>
</dbReference>
<dbReference type="InterPro" id="IPR005066">
    <property type="entry name" value="MoCF_OxRdtse_dimer"/>
</dbReference>
<evidence type="ECO:0000313" key="8">
    <source>
        <dbReference type="Proteomes" id="UP000029999"/>
    </source>
</evidence>
<accession>A0A0A0BLJ8</accession>
<dbReference type="PROSITE" id="PS51318">
    <property type="entry name" value="TAT"/>
    <property type="match status" value="1"/>
</dbReference>
<organism evidence="7 8">
    <name type="scientific">Methylophaga thiooxydans</name>
    <dbReference type="NCBI Taxonomy" id="392484"/>
    <lineage>
        <taxon>Bacteria</taxon>
        <taxon>Pseudomonadati</taxon>
        <taxon>Pseudomonadota</taxon>
        <taxon>Gammaproteobacteria</taxon>
        <taxon>Thiotrichales</taxon>
        <taxon>Piscirickettsiaceae</taxon>
        <taxon>Methylophaga</taxon>
    </lineage>
</organism>
<evidence type="ECO:0000259" key="5">
    <source>
        <dbReference type="Pfam" id="PF00174"/>
    </source>
</evidence>
<dbReference type="InterPro" id="IPR014756">
    <property type="entry name" value="Ig_E-set"/>
</dbReference>